<dbReference type="Pfam" id="PF01170">
    <property type="entry name" value="UPF0020"/>
    <property type="match status" value="1"/>
</dbReference>
<proteinExistence type="predicted"/>
<dbReference type="InterPro" id="IPR029063">
    <property type="entry name" value="SAM-dependent_MTases_sf"/>
</dbReference>
<dbReference type="PANTHER" id="PTHR14911:SF13">
    <property type="entry name" value="TRNA (GUANINE(6)-N2)-METHYLTRANSFERASE THUMP3"/>
    <property type="match status" value="1"/>
</dbReference>
<keyword evidence="3" id="KW-1185">Reference proteome</keyword>
<evidence type="ECO:0000313" key="2">
    <source>
        <dbReference type="EMBL" id="CAK9089612.1"/>
    </source>
</evidence>
<dbReference type="CDD" id="cd02440">
    <property type="entry name" value="AdoMet_MTases"/>
    <property type="match status" value="1"/>
</dbReference>
<dbReference type="Proteomes" id="UP001642484">
    <property type="component" value="Unassembled WGS sequence"/>
</dbReference>
<name>A0ABP0QN29_9DINO</name>
<dbReference type="EMBL" id="CAXAMN010024740">
    <property type="protein sequence ID" value="CAK9089612.1"/>
    <property type="molecule type" value="Genomic_DNA"/>
</dbReference>
<reference evidence="2 3" key="1">
    <citation type="submission" date="2024-02" db="EMBL/GenBank/DDBJ databases">
        <authorList>
            <person name="Chen Y."/>
            <person name="Shah S."/>
            <person name="Dougan E. K."/>
            <person name="Thang M."/>
            <person name="Chan C."/>
        </authorList>
    </citation>
    <scope>NUCLEOTIDE SEQUENCE [LARGE SCALE GENOMIC DNA]</scope>
</reference>
<evidence type="ECO:0000313" key="3">
    <source>
        <dbReference type="Proteomes" id="UP001642484"/>
    </source>
</evidence>
<sequence length="541" mass="58595">MHSHGSSTLPRCGVAALPAALSPITVRPCWTADQQTQHLSCASALARGCSRTSVVAGLSVLAIGWCQSMSSRSKHKGLSASRGQPVEHAKSVEATIETLQSWMEEAQLVMAVTNKGLEAPVARELAFFHETESAAWCGWAMIWHQQLSTHMGKAVFGNRLYFPWRGEGRCPVVHGASRLLAVFAVLLGKDLQKVRDAKDPNASFASYVAHAARQNLRQSLPAYMVLCAEKEDDPGANPPGRTISFTADCRVGQGGAERLALGDRADWVRLKQGLRQGIQDAAGWVLQPRAANAEVSVWAFFAPDHVALGVEVKEVETHQAPAILWSRLPRPGMQTQIAGAMAALAAECVATMDGPSIVVDPTCGMGTLLLAAARVWPQVSGRPLRLVGREMNPSQLQKCYSNFSSCHLDMSDVQLKDGRDPKSFTELPDASVDALLCDLPSGAAHKASSDLEHLGGLRSYSSFLRLAERIVRPGGRCVLLSERKEMLTRRISSSSWQTVASWVIGRGEGNTLEFLLIALERVTESDGPHVQDITPLYIRDN</sequence>
<feature type="domain" description="Ribosomal RNA large subunit methyltransferase K/L-like methyltransferase" evidence="1">
    <location>
        <begin position="336"/>
        <end position="500"/>
    </location>
</feature>
<dbReference type="SUPFAM" id="SSF53335">
    <property type="entry name" value="S-adenosyl-L-methionine-dependent methyltransferases"/>
    <property type="match status" value="1"/>
</dbReference>
<comment type="caution">
    <text evidence="2">The sequence shown here is derived from an EMBL/GenBank/DDBJ whole genome shotgun (WGS) entry which is preliminary data.</text>
</comment>
<protein>
    <recommendedName>
        <fullName evidence="1">Ribosomal RNA large subunit methyltransferase K/L-like methyltransferase domain-containing protein</fullName>
    </recommendedName>
</protein>
<dbReference type="PANTHER" id="PTHR14911">
    <property type="entry name" value="THUMP DOMAIN-CONTAINING"/>
    <property type="match status" value="1"/>
</dbReference>
<dbReference type="InterPro" id="IPR000241">
    <property type="entry name" value="RlmKL-like_Mtase"/>
</dbReference>
<dbReference type="Gene3D" id="3.40.50.150">
    <property type="entry name" value="Vaccinia Virus protein VP39"/>
    <property type="match status" value="1"/>
</dbReference>
<evidence type="ECO:0000259" key="1">
    <source>
        <dbReference type="Pfam" id="PF01170"/>
    </source>
</evidence>
<organism evidence="2 3">
    <name type="scientific">Durusdinium trenchii</name>
    <dbReference type="NCBI Taxonomy" id="1381693"/>
    <lineage>
        <taxon>Eukaryota</taxon>
        <taxon>Sar</taxon>
        <taxon>Alveolata</taxon>
        <taxon>Dinophyceae</taxon>
        <taxon>Suessiales</taxon>
        <taxon>Symbiodiniaceae</taxon>
        <taxon>Durusdinium</taxon>
    </lineage>
</organism>
<gene>
    <name evidence="2" type="ORF">CCMP2556_LOCUS43117</name>
</gene>
<accession>A0ABP0QN29</accession>